<evidence type="ECO:0000259" key="10">
    <source>
        <dbReference type="PROSITE" id="PS50003"/>
    </source>
</evidence>
<feature type="region of interest" description="Disordered" evidence="7">
    <location>
        <begin position="1"/>
        <end position="177"/>
    </location>
</feature>
<dbReference type="CDD" id="cd11788">
    <property type="entry name" value="SH3_RasGAP"/>
    <property type="match status" value="1"/>
</dbReference>
<dbReference type="Gene3D" id="2.60.40.150">
    <property type="entry name" value="C2 domain"/>
    <property type="match status" value="1"/>
</dbReference>
<dbReference type="Gene3D" id="2.30.30.40">
    <property type="entry name" value="SH3 Domains"/>
    <property type="match status" value="1"/>
</dbReference>
<dbReference type="InterPro" id="IPR036028">
    <property type="entry name" value="SH3-like_dom_sf"/>
</dbReference>
<dbReference type="PROSITE" id="PS50003">
    <property type="entry name" value="PH_DOMAIN"/>
    <property type="match status" value="1"/>
</dbReference>
<dbReference type="InterPro" id="IPR000980">
    <property type="entry name" value="SH2"/>
</dbReference>
<dbReference type="GO" id="GO:0005737">
    <property type="term" value="C:cytoplasm"/>
    <property type="evidence" value="ECO:0007669"/>
    <property type="project" value="TreeGrafter"/>
</dbReference>
<feature type="domain" description="SH2" evidence="8">
    <location>
        <begin position="460"/>
        <end position="534"/>
    </location>
</feature>
<dbReference type="EMBL" id="NHOQ01002094">
    <property type="protein sequence ID" value="PWA19547.1"/>
    <property type="molecule type" value="Genomic_DNA"/>
</dbReference>
<evidence type="ECO:0000256" key="6">
    <source>
        <dbReference type="PROSITE-ProRule" id="PRU00192"/>
    </source>
</evidence>
<dbReference type="InterPro" id="IPR001849">
    <property type="entry name" value="PH_domain"/>
</dbReference>
<dbReference type="InterPro" id="IPR051184">
    <property type="entry name" value="Tyrosine-phos_adapter"/>
</dbReference>
<evidence type="ECO:0000259" key="8">
    <source>
        <dbReference type="PROSITE" id="PS50001"/>
    </source>
</evidence>
<gene>
    <name evidence="12" type="ORF">CCH79_00006797</name>
</gene>
<keyword evidence="1 6" id="KW-0728">SH3 domain</keyword>
<feature type="domain" description="SH3" evidence="9">
    <location>
        <begin position="388"/>
        <end position="450"/>
    </location>
</feature>
<dbReference type="GO" id="GO:0007167">
    <property type="term" value="P:enzyme-linked receptor protein signaling pathway"/>
    <property type="evidence" value="ECO:0007669"/>
    <property type="project" value="TreeGrafter"/>
</dbReference>
<dbReference type="PROSITE" id="PS50001">
    <property type="entry name" value="SH2"/>
    <property type="match status" value="2"/>
</dbReference>
<keyword evidence="4" id="KW-0449">Lipoprotein</keyword>
<evidence type="ECO:0000256" key="3">
    <source>
        <dbReference type="ARBA" id="ARBA00022999"/>
    </source>
</evidence>
<keyword evidence="13" id="KW-1185">Reference proteome</keyword>
<evidence type="ECO:0000256" key="5">
    <source>
        <dbReference type="PROSITE-ProRule" id="PRU00191"/>
    </source>
</evidence>
<evidence type="ECO:0000256" key="4">
    <source>
        <dbReference type="ARBA" id="ARBA00023288"/>
    </source>
</evidence>
<dbReference type="PANTHER" id="PTHR19969">
    <property type="entry name" value="SH2-SH3 ADAPTOR PROTEIN-RELATED"/>
    <property type="match status" value="1"/>
</dbReference>
<dbReference type="SUPFAM" id="SSF55550">
    <property type="entry name" value="SH2 domain"/>
    <property type="match status" value="2"/>
</dbReference>
<dbReference type="SMART" id="SM00233">
    <property type="entry name" value="PH"/>
    <property type="match status" value="1"/>
</dbReference>
<dbReference type="PROSITE" id="PS50004">
    <property type="entry name" value="C2"/>
    <property type="match status" value="1"/>
</dbReference>
<dbReference type="GO" id="GO:0016477">
    <property type="term" value="P:cell migration"/>
    <property type="evidence" value="ECO:0007669"/>
    <property type="project" value="TreeGrafter"/>
</dbReference>
<dbReference type="FunFam" id="3.30.505.10:FF:000033">
    <property type="entry name" value="RAS p21 protein activator 1"/>
    <property type="match status" value="1"/>
</dbReference>
<evidence type="ECO:0000256" key="1">
    <source>
        <dbReference type="ARBA" id="ARBA00022443"/>
    </source>
</evidence>
<feature type="compositionally biased region" description="Polar residues" evidence="7">
    <location>
        <begin position="49"/>
        <end position="67"/>
    </location>
</feature>
<dbReference type="PROSITE" id="PS50002">
    <property type="entry name" value="SH3"/>
    <property type="match status" value="1"/>
</dbReference>
<dbReference type="SMART" id="SM00326">
    <property type="entry name" value="SH3"/>
    <property type="match status" value="1"/>
</dbReference>
<dbReference type="SUPFAM" id="SSF49562">
    <property type="entry name" value="C2 domain (Calcium/lipid-binding domain, CaLB)"/>
    <property type="match status" value="1"/>
</dbReference>
<keyword evidence="3 5" id="KW-0727">SH2 domain</keyword>
<dbReference type="InterPro" id="IPR001452">
    <property type="entry name" value="SH3_domain"/>
</dbReference>
<dbReference type="SUPFAM" id="SSF50729">
    <property type="entry name" value="PH domain-like"/>
    <property type="match status" value="1"/>
</dbReference>
<evidence type="ECO:0000256" key="7">
    <source>
        <dbReference type="SAM" id="MobiDB-lite"/>
    </source>
</evidence>
<dbReference type="InterPro" id="IPR035842">
    <property type="entry name" value="RasGAP_C_SH2"/>
</dbReference>
<evidence type="ECO:0000313" key="12">
    <source>
        <dbReference type="EMBL" id="PWA19547.1"/>
    </source>
</evidence>
<dbReference type="Proteomes" id="UP000250572">
    <property type="component" value="Unassembled WGS sequence"/>
</dbReference>
<dbReference type="Gene3D" id="2.30.29.30">
    <property type="entry name" value="Pleckstrin-homology domain (PH domain)/Phosphotyrosine-binding domain (PTB)"/>
    <property type="match status" value="1"/>
</dbReference>
<dbReference type="Pfam" id="PF00169">
    <property type="entry name" value="PH"/>
    <property type="match status" value="1"/>
</dbReference>
<dbReference type="PRINTS" id="PR00401">
    <property type="entry name" value="SH2DOMAIN"/>
</dbReference>
<dbReference type="GO" id="GO:0030971">
    <property type="term" value="F:receptor tyrosine kinase binding"/>
    <property type="evidence" value="ECO:0007669"/>
    <property type="project" value="TreeGrafter"/>
</dbReference>
<evidence type="ECO:0000313" key="13">
    <source>
        <dbReference type="Proteomes" id="UP000250572"/>
    </source>
</evidence>
<reference evidence="12 13" key="1">
    <citation type="journal article" date="2018" name="G3 (Bethesda)">
        <title>A High-Quality Reference Genome for the Invasive Mosquitofish Gambusia affinis Using a Chicago Library.</title>
        <authorList>
            <person name="Hoffberg S.L."/>
            <person name="Troendle N.J."/>
            <person name="Glenn T.C."/>
            <person name="Mahmud O."/>
            <person name="Louha S."/>
            <person name="Chalopin D."/>
            <person name="Bennetzen J.L."/>
            <person name="Mauricio R."/>
        </authorList>
    </citation>
    <scope>NUCLEOTIDE SEQUENCE [LARGE SCALE GENOMIC DNA]</scope>
    <source>
        <strain evidence="12">NE01/NJP1002.9</strain>
        <tissue evidence="12">Muscle</tissue>
    </source>
</reference>
<proteinExistence type="predicted"/>
<feature type="domain" description="PH" evidence="10">
    <location>
        <begin position="537"/>
        <end position="641"/>
    </location>
</feature>
<dbReference type="InterPro" id="IPR035892">
    <property type="entry name" value="C2_domain_sf"/>
</dbReference>
<evidence type="ECO:0000259" key="11">
    <source>
        <dbReference type="PROSITE" id="PS50004"/>
    </source>
</evidence>
<protein>
    <submittedName>
        <fullName evidence="12">Uncharacterized protein</fullName>
    </submittedName>
</protein>
<sequence>MMATEVSSEDAGSVTTETRVASGGGGPETAPFPCYPKPNRVRVTDLGQEPTQTTRQHSNTSPDSLPDTSIYPVPGGDITGSLLSPAGSGGQAVFQGTNSGTRGGMCNSPTSESPTSRSSPTSTGPDGSTSFPPLPPAPPMDESDLPDWGDEEDLVFPLSAPPTNHFRLGNSESSSAHGDTYNMVSAEEKLYTPMLSYWSLALFTGPAALLVESMRLVREYGTQEGDAAEGELGVRQTACLWRCQSADAPIATEEDEMLIDRKVGNERRGKTFGKGRQAGNRTCDGCVEEWYHGKLDRTIAEERLRQARTPGSYLIRESDRRPGSFVLSFLSMTNVVNHFRIIAMCGDYYIGGRRFCSLSDLIGYYSYVSCLLKGEKLLSPVAPPEPVEDRRRVRAILPYTKVPDTDEISFLKGDMFIVHNDLEDGWMWVANVRTEEQGLIVEDLVEEVGREEDPHEGKVWYHGKITKTEAYNLLMSVGQVCSFLVRPSDNTPGDYSLFFRTSENIQRFKISPTPNNQYMMGGRYYNRRRTKDAFYKNIVKKGYLLFSKGKGKRWKNLYFILEGNDAQLIYFESEKRATKPKGLIDLSVCFVYDVHDSLFGRPNCFQIVVQHFSEEQYIFYFAGEVQEQAQDWMKCLQTFCSNLRKTTVPTSNKRLRQVSSLVLYVEEAHKLPVKYFTNPYCNIYLNSVQVAKTHPREGQNPVFTEEFNFDDLSSEVNRFEISLSNKTKKNKDCDICKYSSHY</sequence>
<dbReference type="Gene3D" id="3.30.505.10">
    <property type="entry name" value="SH2 domain"/>
    <property type="match status" value="2"/>
</dbReference>
<name>A0A315V9N4_GAMAF</name>
<feature type="compositionally biased region" description="Low complexity" evidence="7">
    <location>
        <begin position="108"/>
        <end position="131"/>
    </location>
</feature>
<dbReference type="CDD" id="cd13260">
    <property type="entry name" value="PH_RASA1"/>
    <property type="match status" value="1"/>
</dbReference>
<accession>A0A315V9N4</accession>
<dbReference type="Pfam" id="PF00017">
    <property type="entry name" value="SH2"/>
    <property type="match status" value="2"/>
</dbReference>
<dbReference type="FunFam" id="2.30.29.30:FF:000090">
    <property type="entry name" value="RAS p21 protein activator 1"/>
    <property type="match status" value="1"/>
</dbReference>
<dbReference type="Pfam" id="PF00168">
    <property type="entry name" value="C2"/>
    <property type="match status" value="1"/>
</dbReference>
<dbReference type="InterPro" id="IPR000008">
    <property type="entry name" value="C2_dom"/>
</dbReference>
<dbReference type="SMART" id="SM00252">
    <property type="entry name" value="SH2"/>
    <property type="match status" value="2"/>
</dbReference>
<dbReference type="FunFam" id="2.30.30.40:FF:000050">
    <property type="entry name" value="RAS p21 protein activator 1"/>
    <property type="match status" value="1"/>
</dbReference>
<dbReference type="AlphaFoldDB" id="A0A315V9N4"/>
<dbReference type="SUPFAM" id="SSF50044">
    <property type="entry name" value="SH3-domain"/>
    <property type="match status" value="1"/>
</dbReference>
<dbReference type="Pfam" id="PF00018">
    <property type="entry name" value="SH3_1"/>
    <property type="match status" value="1"/>
</dbReference>
<keyword evidence="2" id="KW-0597">Phosphoprotein</keyword>
<feature type="domain" description="SH2" evidence="8">
    <location>
        <begin position="290"/>
        <end position="381"/>
    </location>
</feature>
<dbReference type="PANTHER" id="PTHR19969:SF19">
    <property type="entry name" value="SH2 DOMAIN-CONTAINING PROTEIN"/>
    <property type="match status" value="1"/>
</dbReference>
<dbReference type="InterPro" id="IPR036860">
    <property type="entry name" value="SH2_dom_sf"/>
</dbReference>
<feature type="domain" description="C2" evidence="11">
    <location>
        <begin position="642"/>
        <end position="742"/>
    </location>
</feature>
<dbReference type="InterPro" id="IPR035652">
    <property type="entry name" value="RasGAP_SH3"/>
</dbReference>
<dbReference type="CDD" id="cd10354">
    <property type="entry name" value="SH2_Cterm_RasGAP"/>
    <property type="match status" value="1"/>
</dbReference>
<feature type="compositionally biased region" description="Acidic residues" evidence="7">
    <location>
        <begin position="141"/>
        <end position="154"/>
    </location>
</feature>
<organism evidence="12 13">
    <name type="scientific">Gambusia affinis</name>
    <name type="common">Western mosquitofish</name>
    <name type="synonym">Heterandria affinis</name>
    <dbReference type="NCBI Taxonomy" id="33528"/>
    <lineage>
        <taxon>Eukaryota</taxon>
        <taxon>Metazoa</taxon>
        <taxon>Chordata</taxon>
        <taxon>Craniata</taxon>
        <taxon>Vertebrata</taxon>
        <taxon>Euteleostomi</taxon>
        <taxon>Actinopterygii</taxon>
        <taxon>Neopterygii</taxon>
        <taxon>Teleostei</taxon>
        <taxon>Neoteleostei</taxon>
        <taxon>Acanthomorphata</taxon>
        <taxon>Ovalentaria</taxon>
        <taxon>Atherinomorphae</taxon>
        <taxon>Cyprinodontiformes</taxon>
        <taxon>Poeciliidae</taxon>
        <taxon>Poeciliinae</taxon>
        <taxon>Gambusia</taxon>
    </lineage>
</organism>
<dbReference type="STRING" id="33528.ENSGAFP00000013817"/>
<dbReference type="InterPro" id="IPR011993">
    <property type="entry name" value="PH-like_dom_sf"/>
</dbReference>
<evidence type="ECO:0000259" key="9">
    <source>
        <dbReference type="PROSITE" id="PS50002"/>
    </source>
</evidence>
<evidence type="ECO:0000256" key="2">
    <source>
        <dbReference type="ARBA" id="ARBA00022553"/>
    </source>
</evidence>
<comment type="caution">
    <text evidence="12">The sequence shown here is derived from an EMBL/GenBank/DDBJ whole genome shotgun (WGS) entry which is preliminary data.</text>
</comment>
<dbReference type="GO" id="GO:0035591">
    <property type="term" value="F:signaling adaptor activity"/>
    <property type="evidence" value="ECO:0007669"/>
    <property type="project" value="TreeGrafter"/>
</dbReference>